<feature type="domain" description="Cytochrome c" evidence="6">
    <location>
        <begin position="48"/>
        <end position="137"/>
    </location>
</feature>
<dbReference type="Pfam" id="PF00034">
    <property type="entry name" value="Cytochrom_C"/>
    <property type="match status" value="1"/>
</dbReference>
<dbReference type="AlphaFoldDB" id="A0A1C1YSJ5"/>
<keyword evidence="5" id="KW-1133">Transmembrane helix</keyword>
<keyword evidence="1 4" id="KW-0349">Heme</keyword>
<gene>
    <name evidence="7" type="ORF">AWJ14_19760</name>
</gene>
<dbReference type="GO" id="GO:0046872">
    <property type="term" value="F:metal ion binding"/>
    <property type="evidence" value="ECO:0007669"/>
    <property type="project" value="UniProtKB-KW"/>
</dbReference>
<dbReference type="Proteomes" id="UP000094795">
    <property type="component" value="Unassembled WGS sequence"/>
</dbReference>
<proteinExistence type="predicted"/>
<evidence type="ECO:0000256" key="3">
    <source>
        <dbReference type="ARBA" id="ARBA00023004"/>
    </source>
</evidence>
<comment type="caution">
    <text evidence="7">The sequence shown here is derived from an EMBL/GenBank/DDBJ whole genome shotgun (WGS) entry which is preliminary data.</text>
</comment>
<sequence length="150" mass="16774">MAEILTKARARNVFYGGSIFFVAVFAALTVHSHKYITNRSTSALPLTDEVVLGKRVWERNACINCHTLHGEGAYFAPEVGNVMTRWGVVDDPEAAFETLKGWMEAQPSGIQGRRQMPQFNLTDDEIRGLSEFLRWADETDTQGWPPNDAG</sequence>
<dbReference type="GO" id="GO:0020037">
    <property type="term" value="F:heme binding"/>
    <property type="evidence" value="ECO:0007669"/>
    <property type="project" value="InterPro"/>
</dbReference>
<evidence type="ECO:0000313" key="8">
    <source>
        <dbReference type="Proteomes" id="UP000094795"/>
    </source>
</evidence>
<protein>
    <submittedName>
        <fullName evidence="7">Cytochrome C</fullName>
    </submittedName>
</protein>
<dbReference type="SUPFAM" id="SSF46626">
    <property type="entry name" value="Cytochrome c"/>
    <property type="match status" value="1"/>
</dbReference>
<evidence type="ECO:0000256" key="2">
    <source>
        <dbReference type="ARBA" id="ARBA00022723"/>
    </source>
</evidence>
<dbReference type="RefSeq" id="WP_066182325.1">
    <property type="nucleotide sequence ID" value="NZ_LQZT01000042.1"/>
</dbReference>
<keyword evidence="8" id="KW-1185">Reference proteome</keyword>
<dbReference type="Gene3D" id="1.10.760.10">
    <property type="entry name" value="Cytochrome c-like domain"/>
    <property type="match status" value="1"/>
</dbReference>
<keyword evidence="5" id="KW-0472">Membrane</keyword>
<evidence type="ECO:0000256" key="1">
    <source>
        <dbReference type="ARBA" id="ARBA00022617"/>
    </source>
</evidence>
<keyword evidence="2 4" id="KW-0479">Metal-binding</keyword>
<reference evidence="7 8" key="1">
    <citation type="submission" date="2015-12" db="EMBL/GenBank/DDBJ databases">
        <authorList>
            <person name="Shamseldin A."/>
            <person name="Moawad H."/>
            <person name="Abd El-Rahim W.M."/>
            <person name="Sadowsky M.J."/>
        </authorList>
    </citation>
    <scope>NUCLEOTIDE SEQUENCE [LARGE SCALE GENOMIC DNA]</scope>
    <source>
        <strain evidence="7 8">JC234</strain>
    </source>
</reference>
<evidence type="ECO:0000313" key="7">
    <source>
        <dbReference type="EMBL" id="OCW56330.1"/>
    </source>
</evidence>
<dbReference type="GO" id="GO:0009055">
    <property type="term" value="F:electron transfer activity"/>
    <property type="evidence" value="ECO:0007669"/>
    <property type="project" value="InterPro"/>
</dbReference>
<feature type="transmembrane region" description="Helical" evidence="5">
    <location>
        <begin position="12"/>
        <end position="30"/>
    </location>
</feature>
<accession>A0A1C1YSJ5</accession>
<dbReference type="OrthoDB" id="9809720at2"/>
<dbReference type="InterPro" id="IPR036909">
    <property type="entry name" value="Cyt_c-like_dom_sf"/>
</dbReference>
<keyword evidence="5" id="KW-0812">Transmembrane</keyword>
<evidence type="ECO:0000256" key="5">
    <source>
        <dbReference type="SAM" id="Phobius"/>
    </source>
</evidence>
<dbReference type="STRING" id="1480615.AWJ14_19760"/>
<evidence type="ECO:0000256" key="4">
    <source>
        <dbReference type="PROSITE-ProRule" id="PRU00433"/>
    </source>
</evidence>
<dbReference type="PROSITE" id="PS51007">
    <property type="entry name" value="CYTC"/>
    <property type="match status" value="1"/>
</dbReference>
<organism evidence="7 8">
    <name type="scientific">Hoeflea olei</name>
    <dbReference type="NCBI Taxonomy" id="1480615"/>
    <lineage>
        <taxon>Bacteria</taxon>
        <taxon>Pseudomonadati</taxon>
        <taxon>Pseudomonadota</taxon>
        <taxon>Alphaproteobacteria</taxon>
        <taxon>Hyphomicrobiales</taxon>
        <taxon>Rhizobiaceae</taxon>
        <taxon>Hoeflea</taxon>
    </lineage>
</organism>
<dbReference type="EMBL" id="LQZT01000042">
    <property type="protein sequence ID" value="OCW56330.1"/>
    <property type="molecule type" value="Genomic_DNA"/>
</dbReference>
<dbReference type="InterPro" id="IPR009056">
    <property type="entry name" value="Cyt_c-like_dom"/>
</dbReference>
<evidence type="ECO:0000259" key="6">
    <source>
        <dbReference type="PROSITE" id="PS51007"/>
    </source>
</evidence>
<name>A0A1C1YSJ5_9HYPH</name>
<keyword evidence="3 4" id="KW-0408">Iron</keyword>